<name>A0ABT7XV31_9NEIS</name>
<proteinExistence type="predicted"/>
<dbReference type="PANTHER" id="PTHR10046">
    <property type="entry name" value="ATP DEPENDENT LON PROTEASE FAMILY MEMBER"/>
    <property type="match status" value="1"/>
</dbReference>
<keyword evidence="1" id="KW-1133">Transmembrane helix</keyword>
<evidence type="ECO:0000256" key="1">
    <source>
        <dbReference type="SAM" id="Phobius"/>
    </source>
</evidence>
<dbReference type="SUPFAM" id="SSF54211">
    <property type="entry name" value="Ribosomal protein S5 domain 2-like"/>
    <property type="match status" value="1"/>
</dbReference>
<keyword evidence="1" id="KW-0812">Transmembrane</keyword>
<dbReference type="InterPro" id="IPR020568">
    <property type="entry name" value="Ribosomal_Su5_D2-typ_SF"/>
</dbReference>
<reference evidence="3" key="1">
    <citation type="submission" date="2023-06" db="EMBL/GenBank/DDBJ databases">
        <authorList>
            <person name="Zhang S."/>
        </authorList>
    </citation>
    <scope>NUCLEOTIDE SEQUENCE</scope>
    <source>
        <strain evidence="3">SG2303</strain>
    </source>
</reference>
<keyword evidence="1" id="KW-0472">Membrane</keyword>
<evidence type="ECO:0000313" key="4">
    <source>
        <dbReference type="Proteomes" id="UP001168540"/>
    </source>
</evidence>
<gene>
    <name evidence="3" type="ORF">QU481_22845</name>
</gene>
<organism evidence="3 4">
    <name type="scientific">Crenobacter oryzisoli</name>
    <dbReference type="NCBI Taxonomy" id="3056844"/>
    <lineage>
        <taxon>Bacteria</taxon>
        <taxon>Pseudomonadati</taxon>
        <taxon>Pseudomonadota</taxon>
        <taxon>Betaproteobacteria</taxon>
        <taxon>Neisseriales</taxon>
        <taxon>Neisseriaceae</taxon>
        <taxon>Crenobacter</taxon>
    </lineage>
</organism>
<dbReference type="Pfam" id="PF20436">
    <property type="entry name" value="LonB_AAA-LID"/>
    <property type="match status" value="1"/>
</dbReference>
<dbReference type="InterPro" id="IPR014721">
    <property type="entry name" value="Ribsml_uS5_D2-typ_fold_subgr"/>
</dbReference>
<dbReference type="Proteomes" id="UP001168540">
    <property type="component" value="Unassembled WGS sequence"/>
</dbReference>
<accession>A0ABT7XV31</accession>
<dbReference type="InterPro" id="IPR027065">
    <property type="entry name" value="Lon_Prtase"/>
</dbReference>
<keyword evidence="4" id="KW-1185">Reference proteome</keyword>
<dbReference type="RefSeq" id="WP_289832281.1">
    <property type="nucleotide sequence ID" value="NZ_JAUEDK010000081.1"/>
</dbReference>
<evidence type="ECO:0000313" key="3">
    <source>
        <dbReference type="EMBL" id="MDN0077659.1"/>
    </source>
</evidence>
<protein>
    <submittedName>
        <fullName evidence="3">AAA family ATPase</fullName>
    </submittedName>
</protein>
<dbReference type="EMBL" id="JAUEDK010000081">
    <property type="protein sequence ID" value="MDN0077659.1"/>
    <property type="molecule type" value="Genomic_DNA"/>
</dbReference>
<comment type="caution">
    <text evidence="3">The sequence shown here is derived from an EMBL/GenBank/DDBJ whole genome shotgun (WGS) entry which is preliminary data.</text>
</comment>
<feature type="domain" description="LonB AAA+ ATPase LID" evidence="2">
    <location>
        <begin position="17"/>
        <end position="81"/>
    </location>
</feature>
<feature type="transmembrane region" description="Helical" evidence="1">
    <location>
        <begin position="241"/>
        <end position="259"/>
    </location>
</feature>
<dbReference type="Gene3D" id="1.10.8.60">
    <property type="match status" value="1"/>
</dbReference>
<dbReference type="Gene3D" id="3.30.230.10">
    <property type="match status" value="1"/>
</dbReference>
<evidence type="ECO:0000259" key="2">
    <source>
        <dbReference type="Pfam" id="PF20436"/>
    </source>
</evidence>
<sequence>MYARLIGTLVRRDGLRPFDRQAVARVIEYCARRAEDAERLSTHMESLVSLVREADYWARQDSRKTVAGSDVEQAINAQIHRSYRLRERVHEDILRGVLRIDTQGKQVGQVNGLSVFQLGQFAFAQPVRITAATRLGSGELVDIQREVKLGGAIHSKGVLILSAFLATRYAAEQPLSLSASLVFEQTYGMVEGDSASVAELCALMSSLVGLPLRQSLAVTGSVSNWGGFRPLARSMKKSKDFSIFAGGVVWTVNTAYWFLPPIFHT</sequence>
<dbReference type="InterPro" id="IPR046843">
    <property type="entry name" value="LonB_AAA-LID"/>
</dbReference>